<evidence type="ECO:0000313" key="2">
    <source>
        <dbReference type="Proteomes" id="UP000018951"/>
    </source>
</evidence>
<organism evidence="1 2">
    <name type="scientific">Candidatus Xenolissoclinum pacificiensis L6</name>
    <dbReference type="NCBI Taxonomy" id="1401685"/>
    <lineage>
        <taxon>Bacteria</taxon>
        <taxon>Pseudomonadati</taxon>
        <taxon>Pseudomonadota</taxon>
        <taxon>Alphaproteobacteria</taxon>
        <taxon>Rickettsiales</taxon>
        <taxon>Anaplasmataceae</taxon>
        <taxon>Candidatus Xenolissoclinum</taxon>
    </lineage>
</organism>
<protein>
    <submittedName>
        <fullName evidence="1">Uncharacterized protein</fullName>
    </submittedName>
</protein>
<reference evidence="1 2" key="1">
    <citation type="journal article" date="2013" name="PLoS ONE">
        <title>Bacterial endosymbiosis in a chordate host: long-term co-evolution and conservation of secondary metabolism.</title>
        <authorList>
            <person name="Kwan J.C."/>
            <person name="Schmidt E.W."/>
        </authorList>
    </citation>
    <scope>NUCLEOTIDE SEQUENCE [LARGE SCALE GENOMIC DNA]</scope>
    <source>
        <strain evidence="2">L6</strain>
    </source>
</reference>
<dbReference type="EMBL" id="AXCJ01000001">
    <property type="protein sequence ID" value="ETO91840.1"/>
    <property type="molecule type" value="Genomic_DNA"/>
</dbReference>
<evidence type="ECO:0000313" key="1">
    <source>
        <dbReference type="EMBL" id="ETO91840.1"/>
    </source>
</evidence>
<sequence length="38" mass="4471">MLYEENHPLIKSIIGSETSDLRMDLIKKFSRIRGYMGK</sequence>
<name>W2V165_9RICK</name>
<dbReference type="Proteomes" id="UP000018951">
    <property type="component" value="Unassembled WGS sequence"/>
</dbReference>
<proteinExistence type="predicted"/>
<dbReference type="AlphaFoldDB" id="W2V165"/>
<accession>W2V165</accession>
<keyword evidence="2" id="KW-1185">Reference proteome</keyword>
<gene>
    <name evidence="1" type="ORF">P857_1018</name>
</gene>
<comment type="caution">
    <text evidence="1">The sequence shown here is derived from an EMBL/GenBank/DDBJ whole genome shotgun (WGS) entry which is preliminary data.</text>
</comment>